<dbReference type="GO" id="GO:0007165">
    <property type="term" value="P:signal transduction"/>
    <property type="evidence" value="ECO:0007669"/>
    <property type="project" value="InterPro"/>
</dbReference>
<keyword evidence="5 11" id="KW-0812">Transmembrane</keyword>
<evidence type="ECO:0000256" key="9">
    <source>
        <dbReference type="ARBA" id="ARBA00023136"/>
    </source>
</evidence>
<proteinExistence type="inferred from homology"/>
<organism evidence="14 15">
    <name type="scientific">Hyalella azteca</name>
    <name type="common">Amphipod</name>
    <dbReference type="NCBI Taxonomy" id="294128"/>
    <lineage>
        <taxon>Eukaryota</taxon>
        <taxon>Metazoa</taxon>
        <taxon>Ecdysozoa</taxon>
        <taxon>Arthropoda</taxon>
        <taxon>Crustacea</taxon>
        <taxon>Multicrustacea</taxon>
        <taxon>Malacostraca</taxon>
        <taxon>Eumalacostraca</taxon>
        <taxon>Peracarida</taxon>
        <taxon>Amphipoda</taxon>
        <taxon>Senticaudata</taxon>
        <taxon>Talitrida</taxon>
        <taxon>Talitroidea</taxon>
        <taxon>Hyalellidae</taxon>
        <taxon>Hyalella</taxon>
    </lineage>
</organism>
<keyword evidence="6 12" id="KW-0732">Signal</keyword>
<evidence type="ECO:0000313" key="14">
    <source>
        <dbReference type="Proteomes" id="UP000694843"/>
    </source>
</evidence>
<feature type="chain" id="PRO_5034989683" evidence="12">
    <location>
        <begin position="21"/>
        <end position="1413"/>
    </location>
</feature>
<evidence type="ECO:0000256" key="4">
    <source>
        <dbReference type="ARBA" id="ARBA00022614"/>
    </source>
</evidence>
<dbReference type="Gene3D" id="3.80.10.10">
    <property type="entry name" value="Ribonuclease Inhibitor"/>
    <property type="match status" value="6"/>
</dbReference>
<dbReference type="InterPro" id="IPR050541">
    <property type="entry name" value="LRR_TM_domain-containing"/>
</dbReference>
<dbReference type="SUPFAM" id="SSF52047">
    <property type="entry name" value="RNI-like"/>
    <property type="match status" value="1"/>
</dbReference>
<dbReference type="InterPro" id="IPR001611">
    <property type="entry name" value="Leu-rich_rpt"/>
</dbReference>
<accession>A0A8B7P0Y4</accession>
<evidence type="ECO:0000259" key="13">
    <source>
        <dbReference type="PROSITE" id="PS50104"/>
    </source>
</evidence>
<dbReference type="FunFam" id="3.80.10.10:FF:001438">
    <property type="entry name" value="Uncharacterized protein"/>
    <property type="match status" value="1"/>
</dbReference>
<keyword evidence="4" id="KW-0433">Leucine-rich repeat</keyword>
<feature type="domain" description="TIR" evidence="13">
    <location>
        <begin position="1033"/>
        <end position="1169"/>
    </location>
</feature>
<comment type="subcellular location">
    <subcellularLocation>
        <location evidence="1">Cell membrane</location>
    </subcellularLocation>
</comment>
<dbReference type="PROSITE" id="PS51450">
    <property type="entry name" value="LRR"/>
    <property type="match status" value="6"/>
</dbReference>
<sequence>MRFLVASSFCLCVWLHYAVAFTYNAPNNCEWSFRNPSKQDVSLVCNLRTISSDLDSSSLSLSQTDHTKQLSILCSDVLFFQSSLQSRIFQRLYNLDKLSLEYCKLSSLPSGTFLGLDALKYLAVTTHNSDWSGMALELDSESLVGMPHLESLQLGRNNIWTLPERVFCPLPALRHLNLTWNRLQDVSEVGVTGGCGAHLITLDLSGNDLVMLPEAGLAGLESLKELYLQYNEISMMADGSLVGLNSLNVLNMSSNRLVALPPEIFNETLALQQLYLQNNSLSVLAPGLFSSLTELTLLDLSHNQLTSEWVTSETFKGLIRLFVLNLSNNKVNHVSADMFNDMPALQVLDLSNNDLTSISDLTFSSLVNLHRLDLSYNRLATLKSRSLAGLHVLSSLSLSHNNLSSIAPTALENCTSLRNLRIEYNFLKEIPEAVSQATSLRTLRLSHNHLTEISEGFLTKLKNLQHLDLSNNVIRTLCKECLSGLSEVEVLDLSMNELTAIPHNSFDTNQGLKIMRLDGNKIGDVNALFAALPNLMWLNVSDNRITWFDYALIPAQLEYLDLQHNRITELGNYYTIQKELQLKTLDASHNFIEKLGPTSVPDSIQFMFVNSNRITEIASGTFSDKVNISMVDLFDNLLTKIELTSIHLSHVPEERELPQFYVGGNPIFCDCNMEWMHRVHQISARRQHPRVMDLDKVTCTLPYPRSNENRISFLETKPSQFLCPYSSHCFALCQCCDFIACDCQMTCPTGCSCYHDDTWATNIVDCSARGHHQLPDDIPMDATVVYMDANEMNILDAHHLIGRKNLRKLFLNESRIESIENRTFHGLSSLRELHLHDNYLVNLVGYEFEFLDHLQFLNLQNNRLRSINNRTFAGLAALEVLMLQGNFIVDFPVWNLKANKGLREVGLANNLWSCDCRYLVDFKNWLIRQGEAAIDSKSLFCVSNATGEPGPYILETSYSCENFVATSIVQEKIHNDFLQPILITLGIFFVLFVICAIFIILRVRFQKVVSKKCGLKLFPPEPAAIPKEDDKAIIYDAFVSHSDLDAKFVNDTISRELENAEPPYKLILSSRDYETVGNYVGDFIVHSIEASRKTVLIISKNFLDNDWCKFSFKAAHLEALKAFKSRIVVIMIGNVSENDFDSDLALVVKGAPSLHFEDKDFWNKLHAALPASPTKATAPDCFINETNYVTRNTMPGLTPSHSIKTNPLVPSMVLNSTNLKNTTSLPHHHLHHHHHHHHHVPQQRSSTILHQHQQQTSIGSDPGDLDKTFASGETAQSSLAPSLSPSVAPSLSHSYMSIDYATASAARSSHIYASIDDSINPNPHFPPTSVAAVHARGHYQPLHQPLHQQLQPVSIRRAPISQYPGINNAELSRELLQNSPQHFPPNSFIHNNHRNPNIQYPNQRPDLPASYFI</sequence>
<keyword evidence="9 11" id="KW-0472">Membrane</keyword>
<gene>
    <name evidence="15" type="primary">LOC108676140</name>
</gene>
<dbReference type="Proteomes" id="UP000694843">
    <property type="component" value="Unplaced"/>
</dbReference>
<dbReference type="GeneID" id="108676140"/>
<protein>
    <submittedName>
        <fullName evidence="15">Toll-like receptor Tollo</fullName>
    </submittedName>
</protein>
<dbReference type="SMART" id="SM00369">
    <property type="entry name" value="LRR_TYP"/>
    <property type="match status" value="23"/>
</dbReference>
<evidence type="ECO:0000256" key="12">
    <source>
        <dbReference type="SAM" id="SignalP"/>
    </source>
</evidence>
<evidence type="ECO:0000256" key="6">
    <source>
        <dbReference type="ARBA" id="ARBA00022729"/>
    </source>
</evidence>
<dbReference type="SMART" id="SM00365">
    <property type="entry name" value="LRR_SD22"/>
    <property type="match status" value="9"/>
</dbReference>
<dbReference type="InterPro" id="IPR003591">
    <property type="entry name" value="Leu-rich_rpt_typical-subtyp"/>
</dbReference>
<dbReference type="SMART" id="SM00364">
    <property type="entry name" value="LRR_BAC"/>
    <property type="match status" value="10"/>
</dbReference>
<dbReference type="PANTHER" id="PTHR24369">
    <property type="entry name" value="ANTIGEN BSP, PUTATIVE-RELATED"/>
    <property type="match status" value="1"/>
</dbReference>
<keyword evidence="7" id="KW-0677">Repeat</keyword>
<keyword evidence="8 11" id="KW-1133">Transmembrane helix</keyword>
<feature type="compositionally biased region" description="Basic residues" evidence="10">
    <location>
        <begin position="1226"/>
        <end position="1241"/>
    </location>
</feature>
<dbReference type="SUPFAM" id="SSF52200">
    <property type="entry name" value="Toll/Interleukin receptor TIR domain"/>
    <property type="match status" value="1"/>
</dbReference>
<dbReference type="Pfam" id="PF13676">
    <property type="entry name" value="TIR_2"/>
    <property type="match status" value="1"/>
</dbReference>
<keyword evidence="14" id="KW-1185">Reference proteome</keyword>
<feature type="compositionally biased region" description="Polar residues" evidence="10">
    <location>
        <begin position="1242"/>
        <end position="1259"/>
    </location>
</feature>
<feature type="compositionally biased region" description="Low complexity" evidence="10">
    <location>
        <begin position="1275"/>
        <end position="1286"/>
    </location>
</feature>
<dbReference type="RefSeq" id="XP_018019672.1">
    <property type="nucleotide sequence ID" value="XM_018164183.2"/>
</dbReference>
<evidence type="ECO:0000313" key="15">
    <source>
        <dbReference type="RefSeq" id="XP_018019672.1"/>
    </source>
</evidence>
<dbReference type="Gene3D" id="3.40.50.10140">
    <property type="entry name" value="Toll/interleukin-1 receptor homology (TIR) domain"/>
    <property type="match status" value="1"/>
</dbReference>
<keyword evidence="3" id="KW-1003">Cell membrane</keyword>
<evidence type="ECO:0000256" key="7">
    <source>
        <dbReference type="ARBA" id="ARBA00022737"/>
    </source>
</evidence>
<feature type="region of interest" description="Disordered" evidence="10">
    <location>
        <begin position="1218"/>
        <end position="1286"/>
    </location>
</feature>
<dbReference type="SUPFAM" id="SSF52058">
    <property type="entry name" value="L domain-like"/>
    <property type="match status" value="3"/>
</dbReference>
<evidence type="ECO:0000256" key="5">
    <source>
        <dbReference type="ARBA" id="ARBA00022692"/>
    </source>
</evidence>
<dbReference type="OrthoDB" id="6364554at2759"/>
<dbReference type="FunFam" id="3.80.10.10:FF:001164">
    <property type="entry name" value="GH01279p"/>
    <property type="match status" value="2"/>
</dbReference>
<evidence type="ECO:0000256" key="10">
    <source>
        <dbReference type="SAM" id="MobiDB-lite"/>
    </source>
</evidence>
<dbReference type="GO" id="GO:0005886">
    <property type="term" value="C:plasma membrane"/>
    <property type="evidence" value="ECO:0007669"/>
    <property type="project" value="UniProtKB-SubCell"/>
</dbReference>
<evidence type="ECO:0000256" key="3">
    <source>
        <dbReference type="ARBA" id="ARBA00022475"/>
    </source>
</evidence>
<feature type="transmembrane region" description="Helical" evidence="11">
    <location>
        <begin position="977"/>
        <end position="1001"/>
    </location>
</feature>
<reference evidence="15" key="1">
    <citation type="submission" date="2025-08" db="UniProtKB">
        <authorList>
            <consortium name="RefSeq"/>
        </authorList>
    </citation>
    <scope>IDENTIFICATION</scope>
    <source>
        <tissue evidence="15">Whole organism</tissue>
    </source>
</reference>
<evidence type="ECO:0000256" key="1">
    <source>
        <dbReference type="ARBA" id="ARBA00004236"/>
    </source>
</evidence>
<evidence type="ECO:0000256" key="11">
    <source>
        <dbReference type="SAM" id="Phobius"/>
    </source>
</evidence>
<feature type="signal peptide" evidence="12">
    <location>
        <begin position="1"/>
        <end position="20"/>
    </location>
</feature>
<dbReference type="PROSITE" id="PS50104">
    <property type="entry name" value="TIR"/>
    <property type="match status" value="1"/>
</dbReference>
<dbReference type="PANTHER" id="PTHR24369:SF210">
    <property type="entry name" value="CHAOPTIN-RELATED"/>
    <property type="match status" value="1"/>
</dbReference>
<dbReference type="Pfam" id="PF13855">
    <property type="entry name" value="LRR_8"/>
    <property type="match status" value="5"/>
</dbReference>
<evidence type="ECO:0000256" key="2">
    <source>
        <dbReference type="ARBA" id="ARBA00009634"/>
    </source>
</evidence>
<dbReference type="InterPro" id="IPR032675">
    <property type="entry name" value="LRR_dom_sf"/>
</dbReference>
<dbReference type="PRINTS" id="PR00019">
    <property type="entry name" value="LEURICHRPT"/>
</dbReference>
<dbReference type="InterPro" id="IPR035897">
    <property type="entry name" value="Toll_tir_struct_dom_sf"/>
</dbReference>
<dbReference type="SMART" id="SM00255">
    <property type="entry name" value="TIR"/>
    <property type="match status" value="1"/>
</dbReference>
<dbReference type="KEGG" id="hazt:108676140"/>
<name>A0A8B7P0Y4_HYAAZ</name>
<comment type="similarity">
    <text evidence="2">Belongs to the Toll-like receptor family.</text>
</comment>
<dbReference type="InterPro" id="IPR000157">
    <property type="entry name" value="TIR_dom"/>
</dbReference>
<evidence type="ECO:0000256" key="8">
    <source>
        <dbReference type="ARBA" id="ARBA00022989"/>
    </source>
</evidence>